<gene>
    <name evidence="1" type="ORF">PACLA_8A023234</name>
</gene>
<evidence type="ECO:0000313" key="2">
    <source>
        <dbReference type="Proteomes" id="UP001152795"/>
    </source>
</evidence>
<dbReference type="Proteomes" id="UP001152795">
    <property type="component" value="Unassembled WGS sequence"/>
</dbReference>
<proteinExistence type="predicted"/>
<keyword evidence="2" id="KW-1185">Reference proteome</keyword>
<sequence>MNSHGNENGVITLIERYDKPETVELASFDGERNLSINCAELRYLRRYLILVGQWYPQEWNLTKRAFYHIWQIGVKVGFIIIDYKFII</sequence>
<dbReference type="EMBL" id="CACRXK020010440">
    <property type="protein sequence ID" value="CAB4019409.1"/>
    <property type="molecule type" value="Genomic_DNA"/>
</dbReference>
<accession>A0A6S7IQU4</accession>
<reference evidence="1" key="1">
    <citation type="submission" date="2020-04" db="EMBL/GenBank/DDBJ databases">
        <authorList>
            <person name="Alioto T."/>
            <person name="Alioto T."/>
            <person name="Gomez Garrido J."/>
        </authorList>
    </citation>
    <scope>NUCLEOTIDE SEQUENCE</scope>
    <source>
        <strain evidence="1">A484AB</strain>
    </source>
</reference>
<feature type="non-terminal residue" evidence="1">
    <location>
        <position position="87"/>
    </location>
</feature>
<evidence type="ECO:0000313" key="1">
    <source>
        <dbReference type="EMBL" id="CAB4019409.1"/>
    </source>
</evidence>
<dbReference type="AlphaFoldDB" id="A0A6S7IQU4"/>
<protein>
    <submittedName>
        <fullName evidence="1">Uncharacterized protein</fullName>
    </submittedName>
</protein>
<comment type="caution">
    <text evidence="1">The sequence shown here is derived from an EMBL/GenBank/DDBJ whole genome shotgun (WGS) entry which is preliminary data.</text>
</comment>
<organism evidence="1 2">
    <name type="scientific">Paramuricea clavata</name>
    <name type="common">Red gorgonian</name>
    <name type="synonym">Violescent sea-whip</name>
    <dbReference type="NCBI Taxonomy" id="317549"/>
    <lineage>
        <taxon>Eukaryota</taxon>
        <taxon>Metazoa</taxon>
        <taxon>Cnidaria</taxon>
        <taxon>Anthozoa</taxon>
        <taxon>Octocorallia</taxon>
        <taxon>Malacalcyonacea</taxon>
        <taxon>Plexauridae</taxon>
        <taxon>Paramuricea</taxon>
    </lineage>
</organism>
<name>A0A6S7IQU4_PARCT</name>